<proteinExistence type="predicted"/>
<name>A0A6M3JN63_9ZZZZ</name>
<protein>
    <recommendedName>
        <fullName evidence="2">DUF1353 domain-containing protein</fullName>
    </recommendedName>
</protein>
<reference evidence="1" key="1">
    <citation type="submission" date="2020-03" db="EMBL/GenBank/DDBJ databases">
        <title>The deep terrestrial virosphere.</title>
        <authorList>
            <person name="Holmfeldt K."/>
            <person name="Nilsson E."/>
            <person name="Simone D."/>
            <person name="Lopez-Fernandez M."/>
            <person name="Wu X."/>
            <person name="de Brujin I."/>
            <person name="Lundin D."/>
            <person name="Andersson A."/>
            <person name="Bertilsson S."/>
            <person name="Dopson M."/>
        </authorList>
    </citation>
    <scope>NUCLEOTIDE SEQUENCE</scope>
    <source>
        <strain evidence="1">MM415A03146</strain>
    </source>
</reference>
<dbReference type="AlphaFoldDB" id="A0A6M3JN63"/>
<organism evidence="1">
    <name type="scientific">viral metagenome</name>
    <dbReference type="NCBI Taxonomy" id="1070528"/>
    <lineage>
        <taxon>unclassified sequences</taxon>
        <taxon>metagenomes</taxon>
        <taxon>organismal metagenomes</taxon>
    </lineage>
</organism>
<evidence type="ECO:0008006" key="2">
    <source>
        <dbReference type="Google" id="ProtNLM"/>
    </source>
</evidence>
<accession>A0A6M3JN63</accession>
<gene>
    <name evidence="1" type="ORF">MM415A03146_0011</name>
</gene>
<dbReference type="EMBL" id="MT141880">
    <property type="protein sequence ID" value="QJA71544.1"/>
    <property type="molecule type" value="Genomic_DNA"/>
</dbReference>
<evidence type="ECO:0000313" key="1">
    <source>
        <dbReference type="EMBL" id="QJA71544.1"/>
    </source>
</evidence>
<sequence length="146" mass="16289">MKYRDGYVYQLAQNEDFIVPIYPQETISTEFITLTTTGTLLIYSGYAWDGPSGPCKVIAGLLIPWLRKKYLKTIIGGSLAHDALYQLIRQGHLRETDRGTADIALREICLADGMCKVRADMVYKGVRLGGKSSADPKNQKIVYEAP</sequence>